<accession>A0AA36J7M4</accession>
<dbReference type="AlphaFoldDB" id="A0AA36J7M4"/>
<organism evidence="2 3">
    <name type="scientific">Effrenium voratum</name>
    <dbReference type="NCBI Taxonomy" id="2562239"/>
    <lineage>
        <taxon>Eukaryota</taxon>
        <taxon>Sar</taxon>
        <taxon>Alveolata</taxon>
        <taxon>Dinophyceae</taxon>
        <taxon>Suessiales</taxon>
        <taxon>Symbiodiniaceae</taxon>
        <taxon>Effrenium</taxon>
    </lineage>
</organism>
<keyword evidence="3" id="KW-1185">Reference proteome</keyword>
<feature type="transmembrane region" description="Helical" evidence="1">
    <location>
        <begin position="87"/>
        <end position="108"/>
    </location>
</feature>
<dbReference type="EMBL" id="CAUJNA010003400">
    <property type="protein sequence ID" value="CAJ1401117.1"/>
    <property type="molecule type" value="Genomic_DNA"/>
</dbReference>
<keyword evidence="1" id="KW-1133">Transmembrane helix</keyword>
<proteinExistence type="predicted"/>
<name>A0AA36J7M4_9DINO</name>
<keyword evidence="1" id="KW-0472">Membrane</keyword>
<sequence>MAFLQPAPAVVGPVSLTALVGLIVLVHFGLNVFILGSVSDKSVIVSGVEISSTLQYALGAFCLLGLPLTVHGGVGAVYRVPGHLHTYLWYLFAFLAAGAACLISVAVLQRPCHTREPTGGDVLATMVCGLPNFTSMVFLALFLIVVSVAIYLVWSLSENVQRRLETDLFRYQEPLQLKAQLGEQAMQQARQAAGSGKSAHRGGIPGALWNSVAL</sequence>
<feature type="transmembrane region" description="Helical" evidence="1">
    <location>
        <begin position="12"/>
        <end position="36"/>
    </location>
</feature>
<feature type="transmembrane region" description="Helical" evidence="1">
    <location>
        <begin position="133"/>
        <end position="154"/>
    </location>
</feature>
<reference evidence="2" key="1">
    <citation type="submission" date="2023-08" db="EMBL/GenBank/DDBJ databases">
        <authorList>
            <person name="Chen Y."/>
            <person name="Shah S."/>
            <person name="Dougan E. K."/>
            <person name="Thang M."/>
            <person name="Chan C."/>
        </authorList>
    </citation>
    <scope>NUCLEOTIDE SEQUENCE</scope>
</reference>
<keyword evidence="1" id="KW-0812">Transmembrane</keyword>
<comment type="caution">
    <text evidence="2">The sequence shown here is derived from an EMBL/GenBank/DDBJ whole genome shotgun (WGS) entry which is preliminary data.</text>
</comment>
<evidence type="ECO:0000313" key="2">
    <source>
        <dbReference type="EMBL" id="CAJ1401117.1"/>
    </source>
</evidence>
<evidence type="ECO:0000313" key="3">
    <source>
        <dbReference type="Proteomes" id="UP001178507"/>
    </source>
</evidence>
<dbReference type="Proteomes" id="UP001178507">
    <property type="component" value="Unassembled WGS sequence"/>
</dbReference>
<protein>
    <submittedName>
        <fullName evidence="2">Uncharacterized protein</fullName>
    </submittedName>
</protein>
<gene>
    <name evidence="2" type="ORF">EVOR1521_LOCUS24327</name>
</gene>
<feature type="transmembrane region" description="Helical" evidence="1">
    <location>
        <begin position="56"/>
        <end position="80"/>
    </location>
</feature>
<evidence type="ECO:0000256" key="1">
    <source>
        <dbReference type="SAM" id="Phobius"/>
    </source>
</evidence>